<organism evidence="2 3">
    <name type="scientific">Pristionchus mayeri</name>
    <dbReference type="NCBI Taxonomy" id="1317129"/>
    <lineage>
        <taxon>Eukaryota</taxon>
        <taxon>Metazoa</taxon>
        <taxon>Ecdysozoa</taxon>
        <taxon>Nematoda</taxon>
        <taxon>Chromadorea</taxon>
        <taxon>Rhabditida</taxon>
        <taxon>Rhabditina</taxon>
        <taxon>Diplogasteromorpha</taxon>
        <taxon>Diplogasteroidea</taxon>
        <taxon>Neodiplogasteridae</taxon>
        <taxon>Pristionchus</taxon>
    </lineage>
</organism>
<comment type="caution">
    <text evidence="2">The sequence shown here is derived from an EMBL/GenBank/DDBJ whole genome shotgun (WGS) entry which is preliminary data.</text>
</comment>
<sequence>MRINVHGLIDSTLLNIFSRMTQFPRTTTTLLMLLKTTTWLMSEHLETTTSRLKSSGEVHDLRHHLLQMSPNLMPTSRPRRRRFLKYSCSRCIASIHIPSLPSLLSTLLIPFSLPISIITDSDAIALSRRLSTSVSRRDTPSDTPRASKMERRREKRSDSERAERPASVRVSRSTKGIRCGSREPSVTRRVVMRESTSERKLE</sequence>
<feature type="compositionally biased region" description="Basic and acidic residues" evidence="1">
    <location>
        <begin position="135"/>
        <end position="166"/>
    </location>
</feature>
<evidence type="ECO:0000256" key="1">
    <source>
        <dbReference type="SAM" id="MobiDB-lite"/>
    </source>
</evidence>
<feature type="region of interest" description="Disordered" evidence="1">
    <location>
        <begin position="129"/>
        <end position="202"/>
    </location>
</feature>
<dbReference type="AlphaFoldDB" id="A0AAN5IG32"/>
<protein>
    <submittedName>
        <fullName evidence="2">Uncharacterized protein</fullName>
    </submittedName>
</protein>
<evidence type="ECO:0000313" key="3">
    <source>
        <dbReference type="Proteomes" id="UP001328107"/>
    </source>
</evidence>
<name>A0AAN5IG32_9BILA</name>
<dbReference type="EMBL" id="BTRK01000006">
    <property type="protein sequence ID" value="GMR62176.1"/>
    <property type="molecule type" value="Genomic_DNA"/>
</dbReference>
<reference evidence="3" key="1">
    <citation type="submission" date="2022-10" db="EMBL/GenBank/DDBJ databases">
        <title>Genome assembly of Pristionchus species.</title>
        <authorList>
            <person name="Yoshida K."/>
            <person name="Sommer R.J."/>
        </authorList>
    </citation>
    <scope>NUCLEOTIDE SEQUENCE [LARGE SCALE GENOMIC DNA]</scope>
    <source>
        <strain evidence="3">RS5460</strain>
    </source>
</reference>
<dbReference type="Proteomes" id="UP001328107">
    <property type="component" value="Unassembled WGS sequence"/>
</dbReference>
<proteinExistence type="predicted"/>
<evidence type="ECO:0000313" key="2">
    <source>
        <dbReference type="EMBL" id="GMR62176.1"/>
    </source>
</evidence>
<gene>
    <name evidence="2" type="ORF">PMAYCL1PPCAC_32371</name>
</gene>
<keyword evidence="3" id="KW-1185">Reference proteome</keyword>
<accession>A0AAN5IG32</accession>
<feature type="compositionally biased region" description="Basic and acidic residues" evidence="1">
    <location>
        <begin position="191"/>
        <end position="202"/>
    </location>
</feature>